<proteinExistence type="predicted"/>
<reference evidence="1" key="1">
    <citation type="submission" date="2021-06" db="EMBL/GenBank/DDBJ databases">
        <authorList>
            <person name="Kallberg Y."/>
            <person name="Tangrot J."/>
            <person name="Rosling A."/>
        </authorList>
    </citation>
    <scope>NUCLEOTIDE SEQUENCE</scope>
    <source>
        <strain evidence="1">CL356</strain>
    </source>
</reference>
<keyword evidence="2" id="KW-1185">Reference proteome</keyword>
<name>A0ACA9P1J2_9GLOM</name>
<comment type="caution">
    <text evidence="1">The sequence shown here is derived from an EMBL/GenBank/DDBJ whole genome shotgun (WGS) entry which is preliminary data.</text>
</comment>
<evidence type="ECO:0000313" key="2">
    <source>
        <dbReference type="Proteomes" id="UP000789525"/>
    </source>
</evidence>
<dbReference type="EMBL" id="CAJVPT010027851">
    <property type="protein sequence ID" value="CAG8685272.1"/>
    <property type="molecule type" value="Genomic_DNA"/>
</dbReference>
<protein>
    <submittedName>
        <fullName evidence="1">6420_t:CDS:1</fullName>
    </submittedName>
</protein>
<gene>
    <name evidence="1" type="ORF">ACOLOM_LOCUS9522</name>
</gene>
<sequence>VASVWGVCMGVALLVVGKRYDIDFWTARSFYFLAGRVLDIQFEIEGEEHLKTKPAILLGNHQIFAETRVQNLQADVFSLSIYFNALMSFHSYRIFPRATVISAKKELRWVPFLGLFMMAGGNIFLDRRNPQVAIKSLRTAGETMKRRKLSLWVFPEGTRTLNKETDMKPFKKGAFHVAVQSGLPLVPVLCENYWKIYHQDVFGKGTLKIKILPPIETTGLTPEDVPDLAIRTREIMLKALHEISTPNDAPSTDRNARRKERDSSLMPPPPVPSADSKSIGITEIRPAGQASSAVKVSDSDSSRQRTPSLARSVVSVSDNGSQETEEEDGHVLDGRKILEWGEPVTRLFYNNATIEYKDLRDTMNSAGPQDTIATDHHMADPDETNPSKGNLNDKGDDYVYFNRSTAGFSDDVIPRAKAFQLKLEHYYKLAVEAAVQRNTRRVEIETKLVNDASMSDEKKRKQLAQLGKTESTFLRLRRTKIGLNDFRTVKLIGKGAFGEVRL</sequence>
<evidence type="ECO:0000313" key="1">
    <source>
        <dbReference type="EMBL" id="CAG8685272.1"/>
    </source>
</evidence>
<feature type="non-terminal residue" evidence="1">
    <location>
        <position position="502"/>
    </location>
</feature>
<accession>A0ACA9P1J2</accession>
<organism evidence="1 2">
    <name type="scientific">Acaulospora colombiana</name>
    <dbReference type="NCBI Taxonomy" id="27376"/>
    <lineage>
        <taxon>Eukaryota</taxon>
        <taxon>Fungi</taxon>
        <taxon>Fungi incertae sedis</taxon>
        <taxon>Mucoromycota</taxon>
        <taxon>Glomeromycotina</taxon>
        <taxon>Glomeromycetes</taxon>
        <taxon>Diversisporales</taxon>
        <taxon>Acaulosporaceae</taxon>
        <taxon>Acaulospora</taxon>
    </lineage>
</organism>
<feature type="non-terminal residue" evidence="1">
    <location>
        <position position="1"/>
    </location>
</feature>
<dbReference type="Proteomes" id="UP000789525">
    <property type="component" value="Unassembled WGS sequence"/>
</dbReference>